<evidence type="ECO:0000256" key="5">
    <source>
        <dbReference type="ARBA" id="ARBA00022989"/>
    </source>
</evidence>
<feature type="transmembrane region" description="Helical" evidence="7">
    <location>
        <begin position="115"/>
        <end position="132"/>
    </location>
</feature>
<evidence type="ECO:0000256" key="6">
    <source>
        <dbReference type="ARBA" id="ARBA00023136"/>
    </source>
</evidence>
<comment type="caution">
    <text evidence="9">The sequence shown here is derived from an EMBL/GenBank/DDBJ whole genome shotgun (WGS) entry which is preliminary data.</text>
</comment>
<name>A0ABT1G637_9GAMM</name>
<feature type="transmembrane region" description="Helical" evidence="7">
    <location>
        <begin position="212"/>
        <end position="232"/>
    </location>
</feature>
<dbReference type="PANTHER" id="PTHR42718:SF46">
    <property type="entry name" value="BLR6921 PROTEIN"/>
    <property type="match status" value="1"/>
</dbReference>
<feature type="transmembrane region" description="Helical" evidence="7">
    <location>
        <begin position="55"/>
        <end position="75"/>
    </location>
</feature>
<feature type="transmembrane region" description="Helical" evidence="7">
    <location>
        <begin position="144"/>
        <end position="166"/>
    </location>
</feature>
<keyword evidence="2" id="KW-0813">Transport</keyword>
<dbReference type="EMBL" id="JALJYF010000001">
    <property type="protein sequence ID" value="MCP1726552.1"/>
    <property type="molecule type" value="Genomic_DNA"/>
</dbReference>
<protein>
    <submittedName>
        <fullName evidence="9">EmrB/QacA subfamily drug resistance transporter</fullName>
    </submittedName>
</protein>
<feature type="transmembrane region" description="Helical" evidence="7">
    <location>
        <begin position="450"/>
        <end position="473"/>
    </location>
</feature>
<reference evidence="9 10" key="1">
    <citation type="submission" date="2022-03" db="EMBL/GenBank/DDBJ databases">
        <title>Genomic Encyclopedia of Type Strains, Phase III (KMG-III): the genomes of soil and plant-associated and newly described type strains.</title>
        <authorList>
            <person name="Whitman W."/>
        </authorList>
    </citation>
    <scope>NUCLEOTIDE SEQUENCE [LARGE SCALE GENOMIC DNA]</scope>
    <source>
        <strain evidence="9 10">BSker1</strain>
    </source>
</reference>
<comment type="subcellular location">
    <subcellularLocation>
        <location evidence="1">Cell membrane</location>
        <topology evidence="1">Multi-pass membrane protein</topology>
    </subcellularLocation>
</comment>
<feature type="transmembrane region" description="Helical" evidence="7">
    <location>
        <begin position="172"/>
        <end position="191"/>
    </location>
</feature>
<feature type="domain" description="Major facilitator superfamily (MFS) profile" evidence="8">
    <location>
        <begin position="20"/>
        <end position="478"/>
    </location>
</feature>
<accession>A0ABT1G637</accession>
<keyword evidence="6 7" id="KW-0472">Membrane</keyword>
<feature type="transmembrane region" description="Helical" evidence="7">
    <location>
        <begin position="238"/>
        <end position="257"/>
    </location>
</feature>
<organism evidence="9 10">
    <name type="scientific">Natronospira proteinivora</name>
    <dbReference type="NCBI Taxonomy" id="1807133"/>
    <lineage>
        <taxon>Bacteria</taxon>
        <taxon>Pseudomonadati</taxon>
        <taxon>Pseudomonadota</taxon>
        <taxon>Gammaproteobacteria</taxon>
        <taxon>Natronospirales</taxon>
        <taxon>Natronospiraceae</taxon>
        <taxon>Natronospira</taxon>
    </lineage>
</organism>
<feature type="transmembrane region" description="Helical" evidence="7">
    <location>
        <begin position="20"/>
        <end position="43"/>
    </location>
</feature>
<dbReference type="Gene3D" id="1.20.1250.20">
    <property type="entry name" value="MFS general substrate transporter like domains"/>
    <property type="match status" value="1"/>
</dbReference>
<dbReference type="PANTHER" id="PTHR42718">
    <property type="entry name" value="MAJOR FACILITATOR SUPERFAMILY MULTIDRUG TRANSPORTER MFSC"/>
    <property type="match status" value="1"/>
</dbReference>
<dbReference type="Gene3D" id="1.20.1720.10">
    <property type="entry name" value="Multidrug resistance protein D"/>
    <property type="match status" value="1"/>
</dbReference>
<dbReference type="InterPro" id="IPR020846">
    <property type="entry name" value="MFS_dom"/>
</dbReference>
<dbReference type="PRINTS" id="PR01036">
    <property type="entry name" value="TCRTETB"/>
</dbReference>
<gene>
    <name evidence="9" type="ORF">J2T60_000517</name>
</gene>
<keyword evidence="4 7" id="KW-0812">Transmembrane</keyword>
<dbReference type="Pfam" id="PF07690">
    <property type="entry name" value="MFS_1"/>
    <property type="match status" value="1"/>
</dbReference>
<keyword evidence="3" id="KW-1003">Cell membrane</keyword>
<feature type="transmembrane region" description="Helical" evidence="7">
    <location>
        <begin position="369"/>
        <end position="387"/>
    </location>
</feature>
<keyword evidence="10" id="KW-1185">Reference proteome</keyword>
<feature type="transmembrane region" description="Helical" evidence="7">
    <location>
        <begin position="310"/>
        <end position="333"/>
    </location>
</feature>
<dbReference type="InterPro" id="IPR011701">
    <property type="entry name" value="MFS"/>
</dbReference>
<evidence type="ECO:0000313" key="9">
    <source>
        <dbReference type="EMBL" id="MCP1726552.1"/>
    </source>
</evidence>
<feature type="transmembrane region" description="Helical" evidence="7">
    <location>
        <begin position="345"/>
        <end position="363"/>
    </location>
</feature>
<dbReference type="Proteomes" id="UP001523550">
    <property type="component" value="Unassembled WGS sequence"/>
</dbReference>
<evidence type="ECO:0000256" key="2">
    <source>
        <dbReference type="ARBA" id="ARBA00022448"/>
    </source>
</evidence>
<evidence type="ECO:0000256" key="3">
    <source>
        <dbReference type="ARBA" id="ARBA00022475"/>
    </source>
</evidence>
<evidence type="ECO:0000313" key="10">
    <source>
        <dbReference type="Proteomes" id="UP001523550"/>
    </source>
</evidence>
<dbReference type="RefSeq" id="WP_253445022.1">
    <property type="nucleotide sequence ID" value="NZ_JALJYF010000001.1"/>
</dbReference>
<keyword evidence="5 7" id="KW-1133">Transmembrane helix</keyword>
<feature type="transmembrane region" description="Helical" evidence="7">
    <location>
        <begin position="278"/>
        <end position="304"/>
    </location>
</feature>
<dbReference type="SUPFAM" id="SSF103473">
    <property type="entry name" value="MFS general substrate transporter"/>
    <property type="match status" value="1"/>
</dbReference>
<proteinExistence type="predicted"/>
<feature type="transmembrane region" description="Helical" evidence="7">
    <location>
        <begin position="87"/>
        <end position="109"/>
    </location>
</feature>
<dbReference type="InterPro" id="IPR036259">
    <property type="entry name" value="MFS_trans_sf"/>
</dbReference>
<evidence type="ECO:0000256" key="4">
    <source>
        <dbReference type="ARBA" id="ARBA00022692"/>
    </source>
</evidence>
<dbReference type="PROSITE" id="PS50850">
    <property type="entry name" value="MFS"/>
    <property type="match status" value="1"/>
</dbReference>
<feature type="transmembrane region" description="Helical" evidence="7">
    <location>
        <begin position="408"/>
        <end position="430"/>
    </location>
</feature>
<sequence>MTGDDQTQGAGASRARGKALLVIMALAVFVSVLNNSMINVAIPEIRVDLGVSASAIGWIITAYALVFAVGTALYGRITDFVSLRLTFLVALAVFACGSLLCALAPNFGVLVSGRVLQASGAAAIPALALGSVTRLFPAGQRGQAFGTVVSSVGIGAAAGPIIGGVVVSLGGWQWLFLGTLGLLVILAGAAYRHMPDTDPSERAKGTLRDFGLAGGLFISLSAGSFLLGVTGIEQSGLASPKTWGPLLIAVLSGLAFARHVRYSPRPFAPPALFRNRTFVAACVLALFAQAAFLGGGLFLIPLLMIEQHGLTALGAGLVLAPSAFAIFLFSPLAGRLSDRFGARRLLMSCLVAVLAGLVFLSAQADASPVVIAAGLLVMGIGFAGVMSPNANAASTALSKDIAGIGSGIYQLFFFLGAGMGAATVGAFLAFRKAAAGSGLNPLYTASEAAAPYSDTFLLAAVSTGIALLAALAIRMPGRRYRSAGQ</sequence>
<evidence type="ECO:0000259" key="8">
    <source>
        <dbReference type="PROSITE" id="PS50850"/>
    </source>
</evidence>
<evidence type="ECO:0000256" key="1">
    <source>
        <dbReference type="ARBA" id="ARBA00004651"/>
    </source>
</evidence>
<evidence type="ECO:0000256" key="7">
    <source>
        <dbReference type="SAM" id="Phobius"/>
    </source>
</evidence>